<proteinExistence type="predicted"/>
<evidence type="ECO:0000256" key="2">
    <source>
        <dbReference type="SAM" id="SignalP"/>
    </source>
</evidence>
<sequence length="404" mass="44242">MMIGTSVSSLLLHLTPRAEMHGMSNHFFLLALLLVSPLARGFLYQPPKSTVLSELVAATTTTPWSPQHPFRQDTPVVCFMAKGKKRPFDEIFDEGLTSAPESDKANKTIKKKKKAPRKVSGGATGSAVSPLLSQWAATKNEDEDGDASEETKIEAADSDDEGDGATTFAAFEPTGSSSKSSSTSKRRVRQSERMMKEEKMQAQILKLVEDLEDILENQKGSSEPILAQTKKLMDVEASPSLRPLTTSKTKLDYRLAWAGSDETLCHVGTGLHKVPLARMQEVFLSLKGRNEIEVLEVISILGPFPNVRNTLQGDCMDMKAGDGSFTEWTVKWESMIDGTGNEILSGGEARKVPLHMYFSDKNALVAVVPNDDNDSDPLGENGKNVLVFVREKDLDGKLAENRVL</sequence>
<evidence type="ECO:0000256" key="1">
    <source>
        <dbReference type="SAM" id="MobiDB-lite"/>
    </source>
</evidence>
<dbReference type="EMBL" id="HBGK01040377">
    <property type="protein sequence ID" value="CAD9299717.1"/>
    <property type="molecule type" value="Transcribed_RNA"/>
</dbReference>
<feature type="signal peptide" evidence="2">
    <location>
        <begin position="1"/>
        <end position="41"/>
    </location>
</feature>
<name>A0A7S1VIR5_9STRA</name>
<feature type="compositionally biased region" description="Basic residues" evidence="1">
    <location>
        <begin position="107"/>
        <end position="117"/>
    </location>
</feature>
<reference evidence="3" key="1">
    <citation type="submission" date="2021-01" db="EMBL/GenBank/DDBJ databases">
        <authorList>
            <person name="Corre E."/>
            <person name="Pelletier E."/>
            <person name="Niang G."/>
            <person name="Scheremetjew M."/>
            <person name="Finn R."/>
            <person name="Kale V."/>
            <person name="Holt S."/>
            <person name="Cochrane G."/>
            <person name="Meng A."/>
            <person name="Brown T."/>
            <person name="Cohen L."/>
        </authorList>
    </citation>
    <scope>NUCLEOTIDE SEQUENCE</scope>
    <source>
        <strain evidence="3">CCMP 410</strain>
    </source>
</reference>
<feature type="region of interest" description="Disordered" evidence="1">
    <location>
        <begin position="99"/>
        <end position="196"/>
    </location>
</feature>
<keyword evidence="2" id="KW-0732">Signal</keyword>
<accession>A0A7S1VIR5</accession>
<evidence type="ECO:0000313" key="3">
    <source>
        <dbReference type="EMBL" id="CAD9299717.1"/>
    </source>
</evidence>
<organism evidence="3">
    <name type="scientific">Grammatophora oceanica</name>
    <dbReference type="NCBI Taxonomy" id="210454"/>
    <lineage>
        <taxon>Eukaryota</taxon>
        <taxon>Sar</taxon>
        <taxon>Stramenopiles</taxon>
        <taxon>Ochrophyta</taxon>
        <taxon>Bacillariophyta</taxon>
        <taxon>Fragilariophyceae</taxon>
        <taxon>Fragilariophycidae</taxon>
        <taxon>Rhabdonematales</taxon>
        <taxon>Grammatophoraceae</taxon>
        <taxon>Grammatophora</taxon>
    </lineage>
</organism>
<feature type="chain" id="PRO_5031170272" description="Plastid lipid-associated protein/fibrillin conserved domain-containing protein" evidence="2">
    <location>
        <begin position="42"/>
        <end position="404"/>
    </location>
</feature>
<dbReference type="AlphaFoldDB" id="A0A7S1VIR5"/>
<gene>
    <name evidence="3" type="ORF">GOCE00092_LOCUS21086</name>
</gene>
<evidence type="ECO:0008006" key="4">
    <source>
        <dbReference type="Google" id="ProtNLM"/>
    </source>
</evidence>
<protein>
    <recommendedName>
        <fullName evidence="4">Plastid lipid-associated protein/fibrillin conserved domain-containing protein</fullName>
    </recommendedName>
</protein>